<organism evidence="3">
    <name type="scientific">Grosmannia clavigera (strain kw1407 / UAMH 11150)</name>
    <name type="common">Blue stain fungus</name>
    <name type="synonym">Graphiocladiella clavigera</name>
    <dbReference type="NCBI Taxonomy" id="655863"/>
    <lineage>
        <taxon>Eukaryota</taxon>
        <taxon>Fungi</taxon>
        <taxon>Dikarya</taxon>
        <taxon>Ascomycota</taxon>
        <taxon>Pezizomycotina</taxon>
        <taxon>Sordariomycetes</taxon>
        <taxon>Sordariomycetidae</taxon>
        <taxon>Ophiostomatales</taxon>
        <taxon>Ophiostomataceae</taxon>
        <taxon>Leptographium</taxon>
    </lineage>
</organism>
<dbReference type="InterPro" id="IPR036291">
    <property type="entry name" value="NAD(P)-bd_dom_sf"/>
</dbReference>
<dbReference type="Pfam" id="PF08643">
    <property type="entry name" value="DUF1776"/>
    <property type="match status" value="2"/>
</dbReference>
<dbReference type="RefSeq" id="XP_014174253.1">
    <property type="nucleotide sequence ID" value="XM_014318778.1"/>
</dbReference>
<protein>
    <submittedName>
        <fullName evidence="2">Duf1776 domain containing protein</fullName>
    </submittedName>
</protein>
<dbReference type="eggNOG" id="ENOG502QWSS">
    <property type="taxonomic scope" value="Eukaryota"/>
</dbReference>
<name>F0XDP5_GROCL</name>
<dbReference type="EMBL" id="GL629765">
    <property type="protein sequence ID" value="EFX04771.1"/>
    <property type="molecule type" value="Genomic_DNA"/>
</dbReference>
<dbReference type="PANTHER" id="PTHR43313">
    <property type="entry name" value="SHORT-CHAIN DEHYDROGENASE/REDUCTASE FAMILY 9C"/>
    <property type="match status" value="1"/>
</dbReference>
<keyword evidence="3" id="KW-1185">Reference proteome</keyword>
<dbReference type="HOGENOM" id="CLU_022136_0_0_1"/>
<feature type="region of interest" description="Disordered" evidence="1">
    <location>
        <begin position="297"/>
        <end position="326"/>
    </location>
</feature>
<dbReference type="InParanoid" id="F0XDP5"/>
<feature type="region of interest" description="Disordered" evidence="1">
    <location>
        <begin position="507"/>
        <end position="546"/>
    </location>
</feature>
<reference evidence="2 3" key="1">
    <citation type="journal article" date="2011" name="Proc. Natl. Acad. Sci. U.S.A.">
        <title>Genome and transcriptome analyses of the mountain pine beetle-fungal symbiont Grosmannia clavigera, a lodgepole pine pathogen.</title>
        <authorList>
            <person name="DiGuistini S."/>
            <person name="Wang Y."/>
            <person name="Liao N.Y."/>
            <person name="Taylor G."/>
            <person name="Tanguay P."/>
            <person name="Feau N."/>
            <person name="Henrissat B."/>
            <person name="Chan S.K."/>
            <person name="Hesse-Orce U."/>
            <person name="Alamouti S.M."/>
            <person name="Tsui C.K.M."/>
            <person name="Docking R.T."/>
            <person name="Levasseur A."/>
            <person name="Haridas S."/>
            <person name="Robertson G."/>
            <person name="Birol I."/>
            <person name="Holt R.A."/>
            <person name="Marra M.A."/>
            <person name="Hamelin R.C."/>
            <person name="Hirst M."/>
            <person name="Jones S.J.M."/>
            <person name="Bohlmann J."/>
            <person name="Breuil C."/>
        </authorList>
    </citation>
    <scope>NUCLEOTIDE SEQUENCE [LARGE SCALE GENOMIC DNA]</scope>
    <source>
        <strain evidence="3">kw1407 / UAMH 11150</strain>
    </source>
</reference>
<dbReference type="PANTHER" id="PTHR43313:SF1">
    <property type="entry name" value="3BETA-HYDROXYSTEROID DEHYDROGENASE DHS-16"/>
    <property type="match status" value="1"/>
</dbReference>
<feature type="compositionally biased region" description="Low complexity" evidence="1">
    <location>
        <begin position="511"/>
        <end position="522"/>
    </location>
</feature>
<feature type="compositionally biased region" description="Polar residues" evidence="1">
    <location>
        <begin position="523"/>
        <end position="546"/>
    </location>
</feature>
<dbReference type="SUPFAM" id="SSF51735">
    <property type="entry name" value="NAD(P)-binding Rossmann-fold domains"/>
    <property type="match status" value="1"/>
</dbReference>
<evidence type="ECO:0000313" key="3">
    <source>
        <dbReference type="Proteomes" id="UP000007796"/>
    </source>
</evidence>
<dbReference type="Proteomes" id="UP000007796">
    <property type="component" value="Unassembled WGS sequence"/>
</dbReference>
<accession>F0XDP5</accession>
<evidence type="ECO:0000313" key="2">
    <source>
        <dbReference type="EMBL" id="EFX04771.1"/>
    </source>
</evidence>
<sequence length="567" mass="60713">MSGEDKPYMDMLMSVAGEVRRYSGEVAEFVDENFDRAADVVRDHLSTATWLPEAVRANLPLPRPPPPPPVDVIPTVSLTLYERAQDWVMRHRILVSFLALTVGTVAYRSVRRVQSSRKFRRARRARNGARCEVVVIAASPSLPVTQSLALDMERRGFIVYIICGSAEDEHAVRQLSRPDIRPLSIDITDSVNAGAALDRFALYLHAPHAAVPGARKSHLTLTAVIIIPSLNYQTSPIATIPPSNFADLFNTHLLHPILSIQAFLPLLTARTALQPGEKPPPSLLSTASSMALANIGGAKNKTKNTSKAGEADDASKPPSDRIPPPPKVLVFSPSIISSVNPPFHAPESTVCSALTAFTEVLAAELRPLGIPVTHIQLGTFDFSGFAPPPRSAMAQQLSNTRIPPPAVVETLAWSEPARHVYGRNYTAQSTTALGSGRAIHGLRGTAMRDLHHAVFDVLDGSNTGSVVRVGLGANLYGFVGNFMPRGLVAWMMGVRKVDGLESLYSAPVPPASSSSAPTPNASVLSTSSESSGPPIRRSNSTSKNSETTAGFVAVAADEAVADSHIWQ</sequence>
<dbReference type="InterPro" id="IPR013952">
    <property type="entry name" value="DUF1776_fun"/>
</dbReference>
<dbReference type="STRING" id="655863.F0XDP5"/>
<dbReference type="Gene3D" id="3.40.50.720">
    <property type="entry name" value="NAD(P)-binding Rossmann-like Domain"/>
    <property type="match status" value="1"/>
</dbReference>
<evidence type="ECO:0000256" key="1">
    <source>
        <dbReference type="SAM" id="MobiDB-lite"/>
    </source>
</evidence>
<dbReference type="AlphaFoldDB" id="F0XDP5"/>
<gene>
    <name evidence="2" type="ORF">CMQ_1699</name>
</gene>
<dbReference type="GeneID" id="25974605"/>
<proteinExistence type="predicted"/>
<dbReference type="OrthoDB" id="5308060at2759"/>
<feature type="compositionally biased region" description="Basic and acidic residues" evidence="1">
    <location>
        <begin position="309"/>
        <end position="319"/>
    </location>
</feature>